<dbReference type="Pfam" id="PF00070">
    <property type="entry name" value="Pyr_redox"/>
    <property type="match status" value="1"/>
</dbReference>
<comment type="caution">
    <text evidence="2">The sequence shown here is derived from an EMBL/GenBank/DDBJ whole genome shotgun (WGS) entry which is preliminary data.</text>
</comment>
<evidence type="ECO:0000259" key="1">
    <source>
        <dbReference type="Pfam" id="PF00070"/>
    </source>
</evidence>
<organism evidence="2 3">
    <name type="scientific">Nannochloropsis gaditana</name>
    <dbReference type="NCBI Taxonomy" id="72520"/>
    <lineage>
        <taxon>Eukaryota</taxon>
        <taxon>Sar</taxon>
        <taxon>Stramenopiles</taxon>
        <taxon>Ochrophyta</taxon>
        <taxon>Eustigmatophyceae</taxon>
        <taxon>Eustigmatales</taxon>
        <taxon>Monodopsidaceae</taxon>
        <taxon>Nannochloropsis</taxon>
    </lineage>
</organism>
<dbReference type="Gene3D" id="3.50.50.60">
    <property type="entry name" value="FAD/NAD(P)-binding domain"/>
    <property type="match status" value="1"/>
</dbReference>
<dbReference type="InterPro" id="IPR036188">
    <property type="entry name" value="FAD/NAD-bd_sf"/>
</dbReference>
<proteinExistence type="predicted"/>
<protein>
    <submittedName>
        <fullName evidence="2">Soluble pyridine nucleotide transhydrogenase</fullName>
    </submittedName>
</protein>
<keyword evidence="3" id="KW-1185">Reference proteome</keyword>
<sequence>MLSCLPPPTPLTRVYPSALSPSPSPRPQLLWGGIDRVPRSFIVVGAGVIGIEYASMINVLPGTNVTIIDPRPSLLGFADREVVDALMYSMRHYGARFVLGEKNALRPSLTGLWCT</sequence>
<dbReference type="AlphaFoldDB" id="W7TS12"/>
<dbReference type="OrthoDB" id="361797at2759"/>
<reference evidence="2 3" key="1">
    <citation type="journal article" date="2014" name="Mol. Plant">
        <title>Chromosome Scale Genome Assembly and Transcriptome Profiling of Nannochloropsis gaditana in Nitrogen Depletion.</title>
        <authorList>
            <person name="Corteggiani Carpinelli E."/>
            <person name="Telatin A."/>
            <person name="Vitulo N."/>
            <person name="Forcato C."/>
            <person name="D'Angelo M."/>
            <person name="Schiavon R."/>
            <person name="Vezzi A."/>
            <person name="Giacometti G.M."/>
            <person name="Morosinotto T."/>
            <person name="Valle G."/>
        </authorList>
    </citation>
    <scope>NUCLEOTIDE SEQUENCE [LARGE SCALE GENOMIC DNA]</scope>
    <source>
        <strain evidence="2 3">B-31</strain>
    </source>
</reference>
<gene>
    <name evidence="2" type="ORF">Naga_102355g1</name>
</gene>
<dbReference type="EMBL" id="AZIL01001826">
    <property type="protein sequence ID" value="EWM23109.1"/>
    <property type="molecule type" value="Genomic_DNA"/>
</dbReference>
<accession>W7TS12</accession>
<dbReference type="InterPro" id="IPR039648">
    <property type="entry name" value="DHPH_N"/>
</dbReference>
<feature type="domain" description="Pyridine nucleotide-disulphide oxidoreductase N-terminal" evidence="1">
    <location>
        <begin position="41"/>
        <end position="102"/>
    </location>
</feature>
<dbReference type="SUPFAM" id="SSF51905">
    <property type="entry name" value="FAD/NAD(P)-binding domain"/>
    <property type="match status" value="1"/>
</dbReference>
<evidence type="ECO:0000313" key="2">
    <source>
        <dbReference type="EMBL" id="EWM23109.1"/>
    </source>
</evidence>
<name>W7TS12_9STRA</name>
<dbReference type="Proteomes" id="UP000019335">
    <property type="component" value="Chromosome 18"/>
</dbReference>
<evidence type="ECO:0000313" key="3">
    <source>
        <dbReference type="Proteomes" id="UP000019335"/>
    </source>
</evidence>